<organism evidence="2 3">
    <name type="scientific">Neobittarella massiliensis</name>
    <name type="common">ex Bilen et al. 2018</name>
    <dbReference type="NCBI Taxonomy" id="2041842"/>
    <lineage>
        <taxon>Bacteria</taxon>
        <taxon>Bacillati</taxon>
        <taxon>Bacillota</taxon>
        <taxon>Clostridia</taxon>
        <taxon>Eubacteriales</taxon>
        <taxon>Oscillospiraceae</taxon>
        <taxon>Neobittarella (ex Bilen et al. 2018)</taxon>
    </lineage>
</organism>
<comment type="caution">
    <text evidence="2">The sequence shown here is derived from an EMBL/GenBank/DDBJ whole genome shotgun (WGS) entry which is preliminary data.</text>
</comment>
<keyword evidence="1" id="KW-0175">Coiled coil</keyword>
<dbReference type="AlphaFoldDB" id="A0A8J6IMM7"/>
<dbReference type="RefSeq" id="WP_186487563.1">
    <property type="nucleotide sequence ID" value="NZ_JACOGI010000001.1"/>
</dbReference>
<dbReference type="EMBL" id="JACOGI010000001">
    <property type="protein sequence ID" value="MBC3515592.1"/>
    <property type="molecule type" value="Genomic_DNA"/>
</dbReference>
<evidence type="ECO:0000313" key="2">
    <source>
        <dbReference type="EMBL" id="MBC3515592.1"/>
    </source>
</evidence>
<name>A0A8J6IMM7_9FIRM</name>
<sequence length="276" mass="31161">MDLVNNKVKSKALGIGTVIEQDDSHIIVQFAAKKSTFQYPEAFRKFLTVEDDEIQQTLLAEITAADALIAEAKIKAEETRKAAEQAKLEELDAKSERKTTSKPAKRIERMEGQHLIFLVFQGGTFAKEYKGGYIWAPKLNQGGGTCHHWDKMLDVRKGDIILHCADGLVEAISVAKGPCFDCESPDELAEEKLWAKNGRMVNCDYVKIQKPIRHSDYKHTILNYCCAKYSPFDKDGNGNMGYLFDLDRELAKFFVEKTIINNSYLLGLECVQEVLK</sequence>
<proteinExistence type="predicted"/>
<gene>
    <name evidence="2" type="ORF">H8K20_04155</name>
</gene>
<evidence type="ECO:0000313" key="3">
    <source>
        <dbReference type="Proteomes" id="UP000597668"/>
    </source>
</evidence>
<feature type="coiled-coil region" evidence="1">
    <location>
        <begin position="69"/>
        <end position="96"/>
    </location>
</feature>
<keyword evidence="3" id="KW-1185">Reference proteome</keyword>
<accession>A0A8J6IMM7</accession>
<evidence type="ECO:0000256" key="1">
    <source>
        <dbReference type="SAM" id="Coils"/>
    </source>
</evidence>
<dbReference type="Proteomes" id="UP000597668">
    <property type="component" value="Unassembled WGS sequence"/>
</dbReference>
<reference evidence="2" key="1">
    <citation type="submission" date="2020-08" db="EMBL/GenBank/DDBJ databases">
        <authorList>
            <person name="Liu C."/>
            <person name="Sun Q."/>
        </authorList>
    </citation>
    <scope>NUCLEOTIDE SEQUENCE</scope>
    <source>
        <strain evidence="2">NSJ-65</strain>
    </source>
</reference>
<protein>
    <submittedName>
        <fullName evidence="2">Uncharacterized protein</fullName>
    </submittedName>
</protein>